<dbReference type="Gene3D" id="3.20.20.190">
    <property type="entry name" value="Phosphatidylinositol (PI) phosphodiesterase"/>
    <property type="match status" value="1"/>
</dbReference>
<dbReference type="PANTHER" id="PTHR46211">
    <property type="entry name" value="GLYCEROPHOSPHORYL DIESTER PHOSPHODIESTERASE"/>
    <property type="match status" value="1"/>
</dbReference>
<dbReference type="CDD" id="cd08563">
    <property type="entry name" value="GDPD_TtGDE_like"/>
    <property type="match status" value="1"/>
</dbReference>
<sequence>MSQTKVFAHRGFSSIAPENTSTAFQRAIEVGADGIELDVHMTLDGELVVIHDETVDRTSNGTGWVKNLTLSQLKELDMGSWFSSPFVGETIATLAEVLEQLMDTSLEINIELKNNIVQYAGLEEQLVKEIERYGMSERVILSSFNHYSLRHLHLYRSHYQLGALYQLGLFEPWVYAKHLGVQAIHPFYLAAPETIIEGCHKHGIRVRPYTVDDPKVMKDLLTIGVDAIITNVPDQLLQLKKRQVAVDE</sequence>
<dbReference type="PANTHER" id="PTHR46211:SF1">
    <property type="entry name" value="GLYCEROPHOSPHODIESTER PHOSPHODIESTERASE, CYTOPLASMIC"/>
    <property type="match status" value="1"/>
</dbReference>
<dbReference type="AlphaFoldDB" id="A0A4R3L6X2"/>
<name>A0A4R3L6X2_9BACL</name>
<dbReference type="GO" id="GO:0006629">
    <property type="term" value="P:lipid metabolic process"/>
    <property type="evidence" value="ECO:0007669"/>
    <property type="project" value="InterPro"/>
</dbReference>
<dbReference type="PROSITE" id="PS51704">
    <property type="entry name" value="GP_PDE"/>
    <property type="match status" value="1"/>
</dbReference>
<feature type="domain" description="GP-PDE" evidence="1">
    <location>
        <begin position="4"/>
        <end position="240"/>
    </location>
</feature>
<protein>
    <submittedName>
        <fullName evidence="2">Glycerophosphoryl diester phosphodiesterase</fullName>
    </submittedName>
</protein>
<proteinExistence type="predicted"/>
<evidence type="ECO:0000313" key="3">
    <source>
        <dbReference type="Proteomes" id="UP000294937"/>
    </source>
</evidence>
<evidence type="ECO:0000313" key="2">
    <source>
        <dbReference type="EMBL" id="TCS94660.1"/>
    </source>
</evidence>
<dbReference type="InterPro" id="IPR030395">
    <property type="entry name" value="GP_PDE_dom"/>
</dbReference>
<keyword evidence="3" id="KW-1185">Reference proteome</keyword>
<dbReference type="RefSeq" id="WP_131924052.1">
    <property type="nucleotide sequence ID" value="NZ_SMAG01000003.1"/>
</dbReference>
<dbReference type="GO" id="GO:0008081">
    <property type="term" value="F:phosphoric diester hydrolase activity"/>
    <property type="evidence" value="ECO:0007669"/>
    <property type="project" value="InterPro"/>
</dbReference>
<evidence type="ECO:0000259" key="1">
    <source>
        <dbReference type="PROSITE" id="PS51704"/>
    </source>
</evidence>
<dbReference type="SUPFAM" id="SSF51695">
    <property type="entry name" value="PLC-like phosphodiesterases"/>
    <property type="match status" value="1"/>
</dbReference>
<dbReference type="EMBL" id="SMAG01000003">
    <property type="protein sequence ID" value="TCS94660.1"/>
    <property type="molecule type" value="Genomic_DNA"/>
</dbReference>
<dbReference type="Pfam" id="PF03009">
    <property type="entry name" value="GDPD"/>
    <property type="match status" value="1"/>
</dbReference>
<dbReference type="InterPro" id="IPR017946">
    <property type="entry name" value="PLC-like_Pdiesterase_TIM-brl"/>
</dbReference>
<dbReference type="Proteomes" id="UP000294937">
    <property type="component" value="Unassembled WGS sequence"/>
</dbReference>
<dbReference type="OrthoDB" id="384721at2"/>
<comment type="caution">
    <text evidence="2">The sequence shown here is derived from an EMBL/GenBank/DDBJ whole genome shotgun (WGS) entry which is preliminary data.</text>
</comment>
<organism evidence="2 3">
    <name type="scientific">Hazenella coriacea</name>
    <dbReference type="NCBI Taxonomy" id="1179467"/>
    <lineage>
        <taxon>Bacteria</taxon>
        <taxon>Bacillati</taxon>
        <taxon>Bacillota</taxon>
        <taxon>Bacilli</taxon>
        <taxon>Bacillales</taxon>
        <taxon>Thermoactinomycetaceae</taxon>
        <taxon>Hazenella</taxon>
    </lineage>
</organism>
<accession>A0A4R3L6X2</accession>
<gene>
    <name evidence="2" type="ORF">EDD58_10372</name>
</gene>
<reference evidence="2 3" key="1">
    <citation type="submission" date="2019-03" db="EMBL/GenBank/DDBJ databases">
        <title>Genomic Encyclopedia of Type Strains, Phase IV (KMG-IV): sequencing the most valuable type-strain genomes for metagenomic binning, comparative biology and taxonomic classification.</title>
        <authorList>
            <person name="Goeker M."/>
        </authorList>
    </citation>
    <scope>NUCLEOTIDE SEQUENCE [LARGE SCALE GENOMIC DNA]</scope>
    <source>
        <strain evidence="2 3">DSM 45707</strain>
    </source>
</reference>